<dbReference type="AlphaFoldDB" id="A0A8D8ZD61"/>
<organism evidence="2">
    <name type="scientific">Cacopsylla melanoneura</name>
    <dbReference type="NCBI Taxonomy" id="428564"/>
    <lineage>
        <taxon>Eukaryota</taxon>
        <taxon>Metazoa</taxon>
        <taxon>Ecdysozoa</taxon>
        <taxon>Arthropoda</taxon>
        <taxon>Hexapoda</taxon>
        <taxon>Insecta</taxon>
        <taxon>Pterygota</taxon>
        <taxon>Neoptera</taxon>
        <taxon>Paraneoptera</taxon>
        <taxon>Hemiptera</taxon>
        <taxon>Sternorrhyncha</taxon>
        <taxon>Psylloidea</taxon>
        <taxon>Psyllidae</taxon>
        <taxon>Psyllinae</taxon>
        <taxon>Cacopsylla</taxon>
    </lineage>
</organism>
<evidence type="ECO:0000313" key="2">
    <source>
        <dbReference type="EMBL" id="CAG6745553.1"/>
    </source>
</evidence>
<name>A0A8D8ZD61_9HEMI</name>
<protein>
    <submittedName>
        <fullName evidence="2">Uncharacterized protein</fullName>
    </submittedName>
</protein>
<feature type="transmembrane region" description="Helical" evidence="1">
    <location>
        <begin position="20"/>
        <end position="36"/>
    </location>
</feature>
<keyword evidence="1" id="KW-0812">Transmembrane</keyword>
<accession>A0A8D8ZD61</accession>
<proteinExistence type="predicted"/>
<keyword evidence="1" id="KW-0472">Membrane</keyword>
<reference evidence="2" key="1">
    <citation type="submission" date="2021-05" db="EMBL/GenBank/DDBJ databases">
        <authorList>
            <person name="Alioto T."/>
            <person name="Alioto T."/>
            <person name="Gomez Garrido J."/>
        </authorList>
    </citation>
    <scope>NUCLEOTIDE SEQUENCE</scope>
</reference>
<sequence>MSLPNAPVQTATEGMSSYGGIYLSTYLIIYCMKLHYEFKSEPRLHGVRSERNSFRRCVINPTTIHSSSILNNPLSLNHNLLWTGDVKCLADRFPGVSKLSVSRGRKK</sequence>
<dbReference type="EMBL" id="HBUF01499680">
    <property type="protein sequence ID" value="CAG6745553.1"/>
    <property type="molecule type" value="Transcribed_RNA"/>
</dbReference>
<keyword evidence="1" id="KW-1133">Transmembrane helix</keyword>
<evidence type="ECO:0000256" key="1">
    <source>
        <dbReference type="SAM" id="Phobius"/>
    </source>
</evidence>